<name>A0AAE3IQ19_9BACT</name>
<keyword evidence="7" id="KW-0689">Ribosomal protein</keyword>
<evidence type="ECO:0000313" key="8">
    <source>
        <dbReference type="Proteomes" id="UP001209317"/>
    </source>
</evidence>
<dbReference type="RefSeq" id="WP_263037822.1">
    <property type="nucleotide sequence ID" value="NZ_JAOTPL010000008.1"/>
</dbReference>
<dbReference type="SUPFAM" id="SSF53335">
    <property type="entry name" value="S-adenosyl-L-methionine-dependent methyltransferases"/>
    <property type="match status" value="1"/>
</dbReference>
<dbReference type="EMBL" id="JAOTPL010000008">
    <property type="protein sequence ID" value="MCU7694336.1"/>
    <property type="molecule type" value="Genomic_DNA"/>
</dbReference>
<dbReference type="HAMAP" id="MF_00735">
    <property type="entry name" value="Methyltr_PrmA"/>
    <property type="match status" value="1"/>
</dbReference>
<protein>
    <recommendedName>
        <fullName evidence="6">Ribosomal protein L11 methyltransferase</fullName>
        <shortName evidence="6">L11 Mtase</shortName>
        <ecNumber evidence="6">2.1.1.-</ecNumber>
    </recommendedName>
</protein>
<keyword evidence="8" id="KW-1185">Reference proteome</keyword>
<evidence type="ECO:0000256" key="6">
    <source>
        <dbReference type="HAMAP-Rule" id="MF_00735"/>
    </source>
</evidence>
<evidence type="ECO:0000313" key="7">
    <source>
        <dbReference type="EMBL" id="MCU7694336.1"/>
    </source>
</evidence>
<feature type="binding site" evidence="6">
    <location>
        <position position="124"/>
    </location>
    <ligand>
        <name>S-adenosyl-L-methionine</name>
        <dbReference type="ChEBI" id="CHEBI:59789"/>
    </ligand>
</feature>
<feature type="binding site" evidence="6">
    <location>
        <position position="167"/>
    </location>
    <ligand>
        <name>S-adenosyl-L-methionine</name>
        <dbReference type="ChEBI" id="CHEBI:59789"/>
    </ligand>
</feature>
<evidence type="ECO:0000256" key="3">
    <source>
        <dbReference type="ARBA" id="ARBA00022603"/>
    </source>
</evidence>
<dbReference type="NCBIfam" id="NF001785">
    <property type="entry name" value="PRK00517.2-2"/>
    <property type="match status" value="1"/>
</dbReference>
<dbReference type="GO" id="GO:0005737">
    <property type="term" value="C:cytoplasm"/>
    <property type="evidence" value="ECO:0007669"/>
    <property type="project" value="UniProtKB-SubCell"/>
</dbReference>
<dbReference type="PIRSF" id="PIRSF000401">
    <property type="entry name" value="RPL11_MTase"/>
    <property type="match status" value="1"/>
</dbReference>
<dbReference type="InterPro" id="IPR004498">
    <property type="entry name" value="Ribosomal_PrmA_MeTrfase"/>
</dbReference>
<evidence type="ECO:0000256" key="5">
    <source>
        <dbReference type="ARBA" id="ARBA00022691"/>
    </source>
</evidence>
<comment type="caution">
    <text evidence="7">The sequence shown here is derived from an EMBL/GenBank/DDBJ whole genome shotgun (WGS) entry which is preliminary data.</text>
</comment>
<evidence type="ECO:0000256" key="1">
    <source>
        <dbReference type="ARBA" id="ARBA00009741"/>
    </source>
</evidence>
<dbReference type="EC" id="2.1.1.-" evidence="6"/>
<dbReference type="GO" id="GO:0008276">
    <property type="term" value="F:protein methyltransferase activity"/>
    <property type="evidence" value="ECO:0007669"/>
    <property type="project" value="UniProtKB-UniRule"/>
</dbReference>
<keyword evidence="7" id="KW-0687">Ribonucleoprotein</keyword>
<dbReference type="Pfam" id="PF06325">
    <property type="entry name" value="PrmA"/>
    <property type="match status" value="1"/>
</dbReference>
<reference evidence="7" key="1">
    <citation type="submission" date="2022-10" db="EMBL/GenBank/DDBJ databases">
        <authorList>
            <person name="Kim H.S."/>
            <person name="Kim J.-S."/>
            <person name="Suh M.K."/>
            <person name="Eom M.K."/>
            <person name="Lee J.-S."/>
        </authorList>
    </citation>
    <scope>NUCLEOTIDE SEQUENCE</scope>
    <source>
        <strain evidence="7">LIP-5</strain>
    </source>
</reference>
<dbReference type="Gene3D" id="3.40.50.150">
    <property type="entry name" value="Vaccinia Virus protein VP39"/>
    <property type="match status" value="1"/>
</dbReference>
<comment type="catalytic activity">
    <reaction evidence="6">
        <text>L-lysyl-[protein] + 3 S-adenosyl-L-methionine = N(6),N(6),N(6)-trimethyl-L-lysyl-[protein] + 3 S-adenosyl-L-homocysteine + 3 H(+)</text>
        <dbReference type="Rhea" id="RHEA:54192"/>
        <dbReference type="Rhea" id="RHEA-COMP:9752"/>
        <dbReference type="Rhea" id="RHEA-COMP:13826"/>
        <dbReference type="ChEBI" id="CHEBI:15378"/>
        <dbReference type="ChEBI" id="CHEBI:29969"/>
        <dbReference type="ChEBI" id="CHEBI:57856"/>
        <dbReference type="ChEBI" id="CHEBI:59789"/>
        <dbReference type="ChEBI" id="CHEBI:61961"/>
    </reaction>
</comment>
<dbReference type="GO" id="GO:0005840">
    <property type="term" value="C:ribosome"/>
    <property type="evidence" value="ECO:0007669"/>
    <property type="project" value="UniProtKB-KW"/>
</dbReference>
<dbReference type="Proteomes" id="UP001209317">
    <property type="component" value="Unassembled WGS sequence"/>
</dbReference>
<comment type="subcellular location">
    <subcellularLocation>
        <location evidence="6">Cytoplasm</location>
    </subcellularLocation>
</comment>
<dbReference type="PANTHER" id="PTHR43648">
    <property type="entry name" value="ELECTRON TRANSFER FLAVOPROTEIN BETA SUBUNIT LYSINE METHYLTRANSFERASE"/>
    <property type="match status" value="1"/>
</dbReference>
<keyword evidence="4 6" id="KW-0808">Transferase</keyword>
<comment type="function">
    <text evidence="6">Methylates ribosomal protein L11.</text>
</comment>
<keyword evidence="2 6" id="KW-0963">Cytoplasm</keyword>
<proteinExistence type="inferred from homology"/>
<comment type="similarity">
    <text evidence="1 6">Belongs to the methyltransferase superfamily. PrmA family.</text>
</comment>
<dbReference type="CDD" id="cd02440">
    <property type="entry name" value="AdoMet_MTases"/>
    <property type="match status" value="1"/>
</dbReference>
<dbReference type="AlphaFoldDB" id="A0AAE3IQ19"/>
<feature type="binding site" evidence="6">
    <location>
        <position position="208"/>
    </location>
    <ligand>
        <name>S-adenosyl-L-methionine</name>
        <dbReference type="ChEBI" id="CHEBI:59789"/>
    </ligand>
</feature>
<keyword evidence="3 6" id="KW-0489">Methyltransferase</keyword>
<feature type="binding site" evidence="6">
    <location>
        <position position="145"/>
    </location>
    <ligand>
        <name>S-adenosyl-L-methionine</name>
        <dbReference type="ChEBI" id="CHEBI:59789"/>
    </ligand>
</feature>
<keyword evidence="5 6" id="KW-0949">S-adenosyl-L-methionine</keyword>
<evidence type="ECO:0000256" key="4">
    <source>
        <dbReference type="ARBA" id="ARBA00022679"/>
    </source>
</evidence>
<organism evidence="7 8">
    <name type="scientific">Haoranjiania flava</name>
    <dbReference type="NCBI Taxonomy" id="1856322"/>
    <lineage>
        <taxon>Bacteria</taxon>
        <taxon>Pseudomonadati</taxon>
        <taxon>Bacteroidota</taxon>
        <taxon>Chitinophagia</taxon>
        <taxon>Chitinophagales</taxon>
        <taxon>Chitinophagaceae</taxon>
        <taxon>Haoranjiania</taxon>
    </lineage>
</organism>
<dbReference type="InterPro" id="IPR029063">
    <property type="entry name" value="SAM-dependent_MTases_sf"/>
</dbReference>
<gene>
    <name evidence="6 7" type="primary">prmA</name>
    <name evidence="7" type="ORF">OD355_07390</name>
</gene>
<dbReference type="PANTHER" id="PTHR43648:SF1">
    <property type="entry name" value="ELECTRON TRANSFER FLAVOPROTEIN BETA SUBUNIT LYSINE METHYLTRANSFERASE"/>
    <property type="match status" value="1"/>
</dbReference>
<dbReference type="GO" id="GO:0032259">
    <property type="term" value="P:methylation"/>
    <property type="evidence" value="ECO:0007669"/>
    <property type="project" value="UniProtKB-KW"/>
</dbReference>
<accession>A0AAE3IQ19</accession>
<sequence length="272" mass="30424">MQHYKQIKIAELTPERRDLLIALLSCTGFDGFEESENELKAFGNASSVDMKRLQQLAGLHEFSYTEEDIQETNWNALWESNFDAVTVGDFAGIRAHFHQPFKNVQHEILITPKMSFGTGHHATTFMMIEQMSKLDFAGKHIFDFGTGTGVLAILAEKLGAESVTAIDNDEWSIENAKENADKNHCTQITVKRADTAAVNQQFDIILANINKNVLLENMAVLASQLKYGGTLLMSGLLREDEQDIVAEALKYQLQKISGSNKLQWIALVFGQI</sequence>
<dbReference type="InterPro" id="IPR050078">
    <property type="entry name" value="Ribosomal_L11_MeTrfase_PrmA"/>
</dbReference>
<evidence type="ECO:0000256" key="2">
    <source>
        <dbReference type="ARBA" id="ARBA00022490"/>
    </source>
</evidence>